<evidence type="ECO:0000313" key="3">
    <source>
        <dbReference type="Proteomes" id="UP001367030"/>
    </source>
</evidence>
<feature type="signal peptide" evidence="1">
    <location>
        <begin position="1"/>
        <end position="15"/>
    </location>
</feature>
<name>A0ABU8X3F2_9BURK</name>
<dbReference type="RefSeq" id="WP_340333734.1">
    <property type="nucleotide sequence ID" value="NZ_JBBKZS010000001.1"/>
</dbReference>
<evidence type="ECO:0008006" key="4">
    <source>
        <dbReference type="Google" id="ProtNLM"/>
    </source>
</evidence>
<organism evidence="2 3">
    <name type="scientific">Variovorax robiniae</name>
    <dbReference type="NCBI Taxonomy" id="1836199"/>
    <lineage>
        <taxon>Bacteria</taxon>
        <taxon>Pseudomonadati</taxon>
        <taxon>Pseudomonadota</taxon>
        <taxon>Betaproteobacteria</taxon>
        <taxon>Burkholderiales</taxon>
        <taxon>Comamonadaceae</taxon>
        <taxon>Variovorax</taxon>
    </lineage>
</organism>
<proteinExistence type="predicted"/>
<dbReference type="SUPFAM" id="SSF47473">
    <property type="entry name" value="EF-hand"/>
    <property type="match status" value="1"/>
</dbReference>
<evidence type="ECO:0000313" key="2">
    <source>
        <dbReference type="EMBL" id="MEJ8853654.1"/>
    </source>
</evidence>
<protein>
    <recommendedName>
        <fullName evidence="4">EF-hand domain-containing protein</fullName>
    </recommendedName>
</protein>
<comment type="caution">
    <text evidence="2">The sequence shown here is derived from an EMBL/GenBank/DDBJ whole genome shotgun (WGS) entry which is preliminary data.</text>
</comment>
<dbReference type="Proteomes" id="UP001367030">
    <property type="component" value="Unassembled WGS sequence"/>
</dbReference>
<keyword evidence="3" id="KW-1185">Reference proteome</keyword>
<sequence length="131" mass="13906">MAAVMATLMPLGALAATGKPTEAAIASAFGKADTDHDGKLSWPEARTFGMTRAAFDQSNQDNNTTLDTKEFLAAITYQFDRANPDKHGTLDRRAAAKAGVKSSKFFDAADPGKDGKLDLAGYLQAFTMSAR</sequence>
<gene>
    <name evidence="2" type="ORF">WKW79_03695</name>
</gene>
<evidence type="ECO:0000256" key="1">
    <source>
        <dbReference type="SAM" id="SignalP"/>
    </source>
</evidence>
<accession>A0ABU8X3F2</accession>
<dbReference type="Gene3D" id="1.10.238.10">
    <property type="entry name" value="EF-hand"/>
    <property type="match status" value="1"/>
</dbReference>
<reference evidence="2 3" key="1">
    <citation type="submission" date="2024-03" db="EMBL/GenBank/DDBJ databases">
        <title>Novel species of the genus Variovorax.</title>
        <authorList>
            <person name="Liu Q."/>
            <person name="Xin Y.-H."/>
        </authorList>
    </citation>
    <scope>NUCLEOTIDE SEQUENCE [LARGE SCALE GENOMIC DNA]</scope>
    <source>
        <strain evidence="2 3">KACC 18901</strain>
    </source>
</reference>
<dbReference type="InterPro" id="IPR011992">
    <property type="entry name" value="EF-hand-dom_pair"/>
</dbReference>
<keyword evidence="1" id="KW-0732">Signal</keyword>
<dbReference type="EMBL" id="JBBKZS010000001">
    <property type="protein sequence ID" value="MEJ8853654.1"/>
    <property type="molecule type" value="Genomic_DNA"/>
</dbReference>
<feature type="chain" id="PRO_5046867333" description="EF-hand domain-containing protein" evidence="1">
    <location>
        <begin position="16"/>
        <end position="131"/>
    </location>
</feature>